<dbReference type="GO" id="GO:0006207">
    <property type="term" value="P:'de novo' pyrimidine nucleobase biosynthetic process"/>
    <property type="evidence" value="ECO:0007669"/>
    <property type="project" value="InterPro"/>
</dbReference>
<dbReference type="InterPro" id="IPR035686">
    <property type="entry name" value="CPSase_GATase1"/>
</dbReference>
<dbReference type="InterPro" id="IPR036480">
    <property type="entry name" value="CarbP_synth_ssu_N_sf"/>
</dbReference>
<evidence type="ECO:0000256" key="7">
    <source>
        <dbReference type="ARBA" id="ARBA00022741"/>
    </source>
</evidence>
<evidence type="ECO:0000256" key="12">
    <source>
        <dbReference type="ARBA" id="ARBA00049285"/>
    </source>
</evidence>
<feature type="binding site" evidence="13">
    <location>
        <position position="243"/>
    </location>
    <ligand>
        <name>L-glutamine</name>
        <dbReference type="ChEBI" id="CHEBI:58359"/>
    </ligand>
</feature>
<reference evidence="18" key="2">
    <citation type="submission" date="2016-10" db="EMBL/GenBank/DDBJ databases">
        <authorList>
            <person name="Varghese N."/>
            <person name="Submissions S."/>
        </authorList>
    </citation>
    <scope>NUCLEOTIDE SEQUENCE [LARGE SCALE GENOMIC DNA]</scope>
    <source>
        <strain evidence="18">ATCC 23835</strain>
    </source>
</reference>
<evidence type="ECO:0000256" key="3">
    <source>
        <dbReference type="ARBA" id="ARBA00007800"/>
    </source>
</evidence>
<dbReference type="SUPFAM" id="SSF52021">
    <property type="entry name" value="Carbamoyl phosphate synthetase, small subunit N-terminal domain"/>
    <property type="match status" value="1"/>
</dbReference>
<dbReference type="Proteomes" id="UP000199524">
    <property type="component" value="Chromosome I"/>
</dbReference>
<keyword evidence="7 13" id="KW-0547">Nucleotide-binding</keyword>
<dbReference type="PROSITE" id="PS51273">
    <property type="entry name" value="GATASE_TYPE_1"/>
    <property type="match status" value="1"/>
</dbReference>
<dbReference type="UniPathway" id="UPA00070">
    <property type="reaction ID" value="UER00115"/>
</dbReference>
<evidence type="ECO:0000313" key="15">
    <source>
        <dbReference type="EMBL" id="SDS64864.1"/>
    </source>
</evidence>
<evidence type="ECO:0000256" key="13">
    <source>
        <dbReference type="HAMAP-Rule" id="MF_01209"/>
    </source>
</evidence>
<feature type="domain" description="Carbamoyl-phosphate synthase small subunit N-terminal" evidence="14">
    <location>
        <begin position="3"/>
        <end position="133"/>
    </location>
</feature>
<keyword evidence="10 13" id="KW-0665">Pyrimidine biosynthesis</keyword>
<dbReference type="SMART" id="SM01097">
    <property type="entry name" value="CPSase_sm_chain"/>
    <property type="match status" value="1"/>
</dbReference>
<feature type="binding site" evidence="13">
    <location>
        <position position="314"/>
    </location>
    <ligand>
        <name>L-glutamine</name>
        <dbReference type="ChEBI" id="CHEBI:58359"/>
    </ligand>
</feature>
<dbReference type="CDD" id="cd01744">
    <property type="entry name" value="GATase1_CPSase"/>
    <property type="match status" value="1"/>
</dbReference>
<feature type="binding site" evidence="13">
    <location>
        <position position="241"/>
    </location>
    <ligand>
        <name>L-glutamine</name>
        <dbReference type="ChEBI" id="CHEBI:58359"/>
    </ligand>
</feature>
<dbReference type="FunFam" id="3.40.50.880:FF:000011">
    <property type="entry name" value="Carbamoyl-phosphate synthase small chain"/>
    <property type="match status" value="1"/>
</dbReference>
<dbReference type="SUPFAM" id="SSF52317">
    <property type="entry name" value="Class I glutamine amidotransferase-like"/>
    <property type="match status" value="1"/>
</dbReference>
<keyword evidence="6 13" id="KW-0028">Amino-acid biosynthesis</keyword>
<sequence>MTKPAILALADGSIFRGEAIGADGQTVGEVVFNTAMTGYQEILTDPSYAQQIVTLTYPHIGNTGTTPEDAESNRVWSAGLVIRDLPLVASNWRNTLSLSDYLKANNVVAIAGIDTRRLTRILREKGSQNGCILAGDNITEEAAIAAARGFPGLKGMDLAKVVSTEKSYEWRSTVWDLKTDSHATIDAADLPYHVVAYDYGIKSNILRMLVERGCRVTVLPAQAPASEALALKPDGVFLSNGPGDPEPCDYAIQAIREVLETEIPVFGICLGHQLLALASGAKTIKMGHGHHGANHPVQDLDSGVVMITSQNHGFAVDEATLPGNVRAIHKSLFDGSLQGIERTDKSAFSFQGHPEASPGPNDVAPLFDRFINEMAKRR</sequence>
<dbReference type="InterPro" id="IPR002474">
    <property type="entry name" value="CarbamoylP_synth_ssu_N"/>
</dbReference>
<name>A0A1H6MLB7_9PSED</name>
<feature type="binding site" evidence="13">
    <location>
        <position position="313"/>
    </location>
    <ligand>
        <name>L-glutamine</name>
        <dbReference type="ChEBI" id="CHEBI:58359"/>
    </ligand>
</feature>
<dbReference type="FunFam" id="3.50.30.20:FF:000001">
    <property type="entry name" value="Carbamoyl-phosphate synthase small chain"/>
    <property type="match status" value="1"/>
</dbReference>
<dbReference type="Pfam" id="PF00117">
    <property type="entry name" value="GATase"/>
    <property type="match status" value="1"/>
</dbReference>
<organism evidence="16 17">
    <name type="scientific">Pseudomonas asplenii</name>
    <dbReference type="NCBI Taxonomy" id="53407"/>
    <lineage>
        <taxon>Bacteria</taxon>
        <taxon>Pseudomonadati</taxon>
        <taxon>Pseudomonadota</taxon>
        <taxon>Gammaproteobacteria</taxon>
        <taxon>Pseudomonadales</taxon>
        <taxon>Pseudomonadaceae</taxon>
        <taxon>Pseudomonas</taxon>
    </lineage>
</organism>
<dbReference type="RefSeq" id="WP_019361323.1">
    <property type="nucleotide sequence ID" value="NZ_LT629777.1"/>
</dbReference>
<evidence type="ECO:0000256" key="9">
    <source>
        <dbReference type="ARBA" id="ARBA00022962"/>
    </source>
</evidence>
<dbReference type="EMBL" id="LT629777">
    <property type="protein sequence ID" value="SDS64864.1"/>
    <property type="molecule type" value="Genomic_DNA"/>
</dbReference>
<dbReference type="Pfam" id="PF00988">
    <property type="entry name" value="CPSase_sm_chain"/>
    <property type="match status" value="1"/>
</dbReference>
<dbReference type="UniPathway" id="UPA00068">
    <property type="reaction ID" value="UER00171"/>
</dbReference>
<feature type="binding site" evidence="13">
    <location>
        <position position="47"/>
    </location>
    <ligand>
        <name>L-glutamine</name>
        <dbReference type="ChEBI" id="CHEBI:58359"/>
    </ligand>
</feature>
<dbReference type="InterPro" id="IPR029062">
    <property type="entry name" value="Class_I_gatase-like"/>
</dbReference>
<dbReference type="AlphaFoldDB" id="A0A1H6MLB7"/>
<evidence type="ECO:0000313" key="16">
    <source>
        <dbReference type="EMBL" id="SEI02557.1"/>
    </source>
</evidence>
<dbReference type="PRINTS" id="PR00096">
    <property type="entry name" value="GATASE"/>
</dbReference>
<dbReference type="OrthoDB" id="9804328at2"/>
<feature type="active site" description="Nucleophile" evidence="13">
    <location>
        <position position="269"/>
    </location>
</feature>
<dbReference type="GO" id="GO:0004088">
    <property type="term" value="F:carbamoyl-phosphate synthase (glutamine-hydrolyzing) activity"/>
    <property type="evidence" value="ECO:0007669"/>
    <property type="project" value="UniProtKB-UniRule"/>
</dbReference>
<evidence type="ECO:0000256" key="1">
    <source>
        <dbReference type="ARBA" id="ARBA00004812"/>
    </source>
</evidence>
<comment type="function">
    <text evidence="13">Small subunit of the glutamine-dependent carbamoyl phosphate synthetase (CPSase). CPSase catalyzes the formation of carbamoyl phosphate from the ammonia moiety of glutamine, carbonate, and phosphate donated by ATP, constituting the first step of 2 biosynthetic pathways, one leading to arginine and/or urea and the other to pyrimidine nucleotides. The small subunit (glutamine amidotransferase) binds and cleaves glutamine to supply the large subunit with the substrate ammonia.</text>
</comment>
<dbReference type="Gene3D" id="3.50.30.20">
    <property type="entry name" value="Carbamoyl-phosphate synthase small subunit, N-terminal domain"/>
    <property type="match status" value="1"/>
</dbReference>
<feature type="binding site" evidence="13">
    <location>
        <position position="273"/>
    </location>
    <ligand>
        <name>L-glutamine</name>
        <dbReference type="ChEBI" id="CHEBI:58359"/>
    </ligand>
</feature>
<dbReference type="Gene3D" id="3.40.50.880">
    <property type="match status" value="1"/>
</dbReference>
<keyword evidence="8 13" id="KW-0067">ATP-binding</keyword>
<dbReference type="NCBIfam" id="NF009475">
    <property type="entry name" value="PRK12838.1"/>
    <property type="match status" value="1"/>
</dbReference>
<dbReference type="InterPro" id="IPR050472">
    <property type="entry name" value="Anth_synth/Amidotransfase"/>
</dbReference>
<dbReference type="PANTHER" id="PTHR43418:SF7">
    <property type="entry name" value="CARBAMOYL-PHOSPHATE SYNTHASE SMALL CHAIN"/>
    <property type="match status" value="1"/>
</dbReference>
<feature type="active site" evidence="13">
    <location>
        <position position="355"/>
    </location>
</feature>
<protein>
    <recommendedName>
        <fullName evidence="13">Carbamoyl phosphate synthase small chain</fullName>
        <ecNumber evidence="13">6.3.5.5</ecNumber>
    </recommendedName>
    <alternativeName>
        <fullName evidence="13">Carbamoyl phosphate synthetase glutamine chain</fullName>
    </alternativeName>
</protein>
<dbReference type="EC" id="6.3.5.5" evidence="13"/>
<dbReference type="GO" id="GO:0006526">
    <property type="term" value="P:L-arginine biosynthetic process"/>
    <property type="evidence" value="ECO:0007669"/>
    <property type="project" value="UniProtKB-UniRule"/>
</dbReference>
<evidence type="ECO:0000256" key="11">
    <source>
        <dbReference type="ARBA" id="ARBA00048816"/>
    </source>
</evidence>
<feature type="active site" evidence="13">
    <location>
        <position position="353"/>
    </location>
</feature>
<keyword evidence="5 13" id="KW-0436">Ligase</keyword>
<evidence type="ECO:0000259" key="14">
    <source>
        <dbReference type="SMART" id="SM01097"/>
    </source>
</evidence>
<keyword evidence="18" id="KW-1185">Reference proteome</keyword>
<evidence type="ECO:0000256" key="2">
    <source>
        <dbReference type="ARBA" id="ARBA00005077"/>
    </source>
</evidence>
<dbReference type="PRINTS" id="PR00099">
    <property type="entry name" value="CPSGATASE"/>
</dbReference>
<proteinExistence type="inferred from homology"/>
<reference evidence="16 17" key="1">
    <citation type="submission" date="2016-10" db="EMBL/GenBank/DDBJ databases">
        <authorList>
            <person name="de Groot N.N."/>
        </authorList>
    </citation>
    <scope>NUCLEOTIDE SEQUENCE [LARGE SCALE GENOMIC DNA]</scope>
    <source>
        <strain evidence="15">ATCC 23835</strain>
        <strain evidence="16 17">LMG 2158</strain>
    </source>
</reference>
<comment type="pathway">
    <text evidence="2 13">Amino-acid biosynthesis; L-arginine biosynthesis; carbamoyl phosphate from bicarbonate: step 1/1.</text>
</comment>
<keyword evidence="4 13" id="KW-0055">Arginine biosynthesis</keyword>
<dbReference type="HAMAP" id="MF_01209">
    <property type="entry name" value="CPSase_S_chain"/>
    <property type="match status" value="1"/>
</dbReference>
<feature type="binding site" evidence="13">
    <location>
        <position position="270"/>
    </location>
    <ligand>
        <name>L-glutamine</name>
        <dbReference type="ChEBI" id="CHEBI:58359"/>
    </ligand>
</feature>
<gene>
    <name evidence="13" type="primary">carA</name>
    <name evidence="16" type="ORF">SAMN05216581_1345</name>
    <name evidence="15" type="ORF">SAMN05216598_2268</name>
</gene>
<comment type="pathway">
    <text evidence="1 13">Pyrimidine metabolism; UMP biosynthesis via de novo pathway; (S)-dihydroorotate from bicarbonate: step 1/3.</text>
</comment>
<dbReference type="GO" id="GO:0005524">
    <property type="term" value="F:ATP binding"/>
    <property type="evidence" value="ECO:0007669"/>
    <property type="project" value="UniProtKB-UniRule"/>
</dbReference>
<dbReference type="GO" id="GO:0044205">
    <property type="term" value="P:'de novo' UMP biosynthetic process"/>
    <property type="evidence" value="ECO:0007669"/>
    <property type="project" value="UniProtKB-UniRule"/>
</dbReference>
<evidence type="ECO:0000256" key="4">
    <source>
        <dbReference type="ARBA" id="ARBA00022571"/>
    </source>
</evidence>
<dbReference type="EMBL" id="LT629972">
    <property type="protein sequence ID" value="SEI02557.1"/>
    <property type="molecule type" value="Genomic_DNA"/>
</dbReference>
<feature type="binding site" evidence="13">
    <location>
        <position position="311"/>
    </location>
    <ligand>
        <name>L-glutamine</name>
        <dbReference type="ChEBI" id="CHEBI:58359"/>
    </ligand>
</feature>
<dbReference type="PANTHER" id="PTHR43418">
    <property type="entry name" value="MULTIFUNCTIONAL TRYPTOPHAN BIOSYNTHESIS PROTEIN-RELATED"/>
    <property type="match status" value="1"/>
</dbReference>
<dbReference type="GeneID" id="300207250"/>
<evidence type="ECO:0000256" key="8">
    <source>
        <dbReference type="ARBA" id="ARBA00022840"/>
    </source>
</evidence>
<evidence type="ECO:0000256" key="6">
    <source>
        <dbReference type="ARBA" id="ARBA00022605"/>
    </source>
</evidence>
<evidence type="ECO:0000256" key="10">
    <source>
        <dbReference type="ARBA" id="ARBA00022975"/>
    </source>
</evidence>
<dbReference type="GO" id="GO:0006541">
    <property type="term" value="P:glutamine metabolic process"/>
    <property type="evidence" value="ECO:0007669"/>
    <property type="project" value="InterPro"/>
</dbReference>
<keyword evidence="9 13" id="KW-0315">Glutamine amidotransferase</keyword>
<evidence type="ECO:0000256" key="5">
    <source>
        <dbReference type="ARBA" id="ARBA00022598"/>
    </source>
</evidence>
<evidence type="ECO:0000313" key="17">
    <source>
        <dbReference type="Proteomes" id="UP000182272"/>
    </source>
</evidence>
<accession>A0A1H1TXQ8</accession>
<dbReference type="InterPro" id="IPR006274">
    <property type="entry name" value="CarbamoylP_synth_ssu"/>
</dbReference>
<comment type="catalytic activity">
    <reaction evidence="12 13">
        <text>L-glutamine + H2O = L-glutamate + NH4(+)</text>
        <dbReference type="Rhea" id="RHEA:15889"/>
        <dbReference type="ChEBI" id="CHEBI:15377"/>
        <dbReference type="ChEBI" id="CHEBI:28938"/>
        <dbReference type="ChEBI" id="CHEBI:29985"/>
        <dbReference type="ChEBI" id="CHEBI:58359"/>
    </reaction>
</comment>
<comment type="similarity">
    <text evidence="3 13">Belongs to the CarA family.</text>
</comment>
<dbReference type="Proteomes" id="UP000182272">
    <property type="component" value="Chromosome I"/>
</dbReference>
<dbReference type="NCBIfam" id="TIGR01368">
    <property type="entry name" value="CPSaseIIsmall"/>
    <property type="match status" value="1"/>
</dbReference>
<comment type="subunit">
    <text evidence="13">Composed of two chains; the small (or glutamine) chain promotes the hydrolysis of glutamine to ammonia, which is used by the large (or ammonia) chain to synthesize carbamoyl phosphate. Tetramer of heterodimers (alpha,beta)4.</text>
</comment>
<evidence type="ECO:0000313" key="18">
    <source>
        <dbReference type="Proteomes" id="UP000199524"/>
    </source>
</evidence>
<accession>A0A1H6MLB7</accession>
<dbReference type="InterPro" id="IPR017926">
    <property type="entry name" value="GATASE"/>
</dbReference>
<comment type="catalytic activity">
    <reaction evidence="11 13">
        <text>hydrogencarbonate + L-glutamine + 2 ATP + H2O = carbamoyl phosphate + L-glutamate + 2 ADP + phosphate + 2 H(+)</text>
        <dbReference type="Rhea" id="RHEA:18633"/>
        <dbReference type="ChEBI" id="CHEBI:15377"/>
        <dbReference type="ChEBI" id="CHEBI:15378"/>
        <dbReference type="ChEBI" id="CHEBI:17544"/>
        <dbReference type="ChEBI" id="CHEBI:29985"/>
        <dbReference type="ChEBI" id="CHEBI:30616"/>
        <dbReference type="ChEBI" id="CHEBI:43474"/>
        <dbReference type="ChEBI" id="CHEBI:58228"/>
        <dbReference type="ChEBI" id="CHEBI:58359"/>
        <dbReference type="ChEBI" id="CHEBI:456216"/>
        <dbReference type="EC" id="6.3.5.5"/>
    </reaction>
</comment>
<feature type="region of interest" description="CPSase" evidence="13">
    <location>
        <begin position="1"/>
        <end position="192"/>
    </location>
</feature>